<feature type="transmembrane region" description="Helical" evidence="9">
    <location>
        <begin position="922"/>
        <end position="942"/>
    </location>
</feature>
<evidence type="ECO:0000256" key="5">
    <source>
        <dbReference type="ARBA" id="ARBA00022741"/>
    </source>
</evidence>
<keyword evidence="6" id="KW-0067">ATP-binding</keyword>
<dbReference type="InterPro" id="IPR027417">
    <property type="entry name" value="P-loop_NTPase"/>
</dbReference>
<dbReference type="Gene3D" id="3.40.50.300">
    <property type="entry name" value="P-loop containing nucleotide triphosphate hydrolases"/>
    <property type="match status" value="2"/>
</dbReference>
<dbReference type="InterPro" id="IPR036640">
    <property type="entry name" value="ABC1_TM_sf"/>
</dbReference>
<evidence type="ECO:0000256" key="8">
    <source>
        <dbReference type="ARBA" id="ARBA00023136"/>
    </source>
</evidence>
<dbReference type="SUPFAM" id="SSF52540">
    <property type="entry name" value="P-loop containing nucleoside triphosphate hydrolases"/>
    <property type="match status" value="2"/>
</dbReference>
<feature type="transmembrane region" description="Helical" evidence="9">
    <location>
        <begin position="693"/>
        <end position="714"/>
    </location>
</feature>
<feature type="transmembrane region" description="Helical" evidence="9">
    <location>
        <begin position="840"/>
        <end position="858"/>
    </location>
</feature>
<keyword evidence="5" id="KW-0547">Nucleotide-binding</keyword>
<evidence type="ECO:0000256" key="6">
    <source>
        <dbReference type="ARBA" id="ARBA00022840"/>
    </source>
</evidence>
<feature type="domain" description="ABC transmembrane type-1" evidence="11">
    <location>
        <begin position="46"/>
        <end position="336"/>
    </location>
</feature>
<dbReference type="InterPro" id="IPR003593">
    <property type="entry name" value="AAA+_ATPase"/>
</dbReference>
<accession>A0A0F7ZU58</accession>
<evidence type="ECO:0000256" key="7">
    <source>
        <dbReference type="ARBA" id="ARBA00022989"/>
    </source>
</evidence>
<feature type="transmembrane region" description="Helical" evidence="9">
    <location>
        <begin position="954"/>
        <end position="974"/>
    </location>
</feature>
<name>A0A0F7ZU58_9HYPO</name>
<evidence type="ECO:0008006" key="14">
    <source>
        <dbReference type="Google" id="ProtNLM"/>
    </source>
</evidence>
<feature type="transmembrane region" description="Helical" evidence="9">
    <location>
        <begin position="168"/>
        <end position="188"/>
    </location>
</feature>
<gene>
    <name evidence="12" type="ORF">HIM_06294</name>
</gene>
<keyword evidence="7 9" id="KW-1133">Transmembrane helix</keyword>
<evidence type="ECO:0000256" key="1">
    <source>
        <dbReference type="ARBA" id="ARBA00004141"/>
    </source>
</evidence>
<dbReference type="PROSITE" id="PS50929">
    <property type="entry name" value="ABC_TM1F"/>
    <property type="match status" value="2"/>
</dbReference>
<dbReference type="Proteomes" id="UP000054481">
    <property type="component" value="Unassembled WGS sequence"/>
</dbReference>
<dbReference type="FunFam" id="3.40.50.300:FF:000251">
    <property type="entry name" value="ABC transporter B family member 19"/>
    <property type="match status" value="1"/>
</dbReference>
<keyword evidence="13" id="KW-1185">Reference proteome</keyword>
<dbReference type="Pfam" id="PF00664">
    <property type="entry name" value="ABC_membrane"/>
    <property type="match status" value="2"/>
</dbReference>
<dbReference type="SMART" id="SM00382">
    <property type="entry name" value="AAA"/>
    <property type="match status" value="2"/>
</dbReference>
<feature type="domain" description="ABC transporter" evidence="10">
    <location>
        <begin position="1023"/>
        <end position="1269"/>
    </location>
</feature>
<proteinExistence type="inferred from homology"/>
<dbReference type="GO" id="GO:0015421">
    <property type="term" value="F:ABC-type oligopeptide transporter activity"/>
    <property type="evidence" value="ECO:0007669"/>
    <property type="project" value="TreeGrafter"/>
</dbReference>
<evidence type="ECO:0000313" key="12">
    <source>
        <dbReference type="EMBL" id="KJZ74288.1"/>
    </source>
</evidence>
<feature type="domain" description="ABC transmembrane type-1" evidence="11">
    <location>
        <begin position="698"/>
        <end position="982"/>
    </location>
</feature>
<dbReference type="GO" id="GO:0090374">
    <property type="term" value="P:oligopeptide export from mitochondrion"/>
    <property type="evidence" value="ECO:0007669"/>
    <property type="project" value="TreeGrafter"/>
</dbReference>
<evidence type="ECO:0000256" key="4">
    <source>
        <dbReference type="ARBA" id="ARBA00022692"/>
    </source>
</evidence>
<dbReference type="InterPro" id="IPR017871">
    <property type="entry name" value="ABC_transporter-like_CS"/>
</dbReference>
<feature type="transmembrane region" description="Helical" evidence="9">
    <location>
        <begin position="90"/>
        <end position="117"/>
    </location>
</feature>
<reference evidence="12 13" key="1">
    <citation type="journal article" date="2014" name="Genome Biol. Evol.">
        <title>Comparative genomics and transcriptomics analyses reveal divergent lifestyle features of nematode endoparasitic fungus Hirsutella minnesotensis.</title>
        <authorList>
            <person name="Lai Y."/>
            <person name="Liu K."/>
            <person name="Zhang X."/>
            <person name="Zhang X."/>
            <person name="Li K."/>
            <person name="Wang N."/>
            <person name="Shu C."/>
            <person name="Wu Y."/>
            <person name="Wang C."/>
            <person name="Bushley K.E."/>
            <person name="Xiang M."/>
            <person name="Liu X."/>
        </authorList>
    </citation>
    <scope>NUCLEOTIDE SEQUENCE [LARGE SCALE GENOMIC DNA]</scope>
    <source>
        <strain evidence="12 13">3608</strain>
    </source>
</reference>
<organism evidence="12 13">
    <name type="scientific">Hirsutella minnesotensis 3608</name>
    <dbReference type="NCBI Taxonomy" id="1043627"/>
    <lineage>
        <taxon>Eukaryota</taxon>
        <taxon>Fungi</taxon>
        <taxon>Dikarya</taxon>
        <taxon>Ascomycota</taxon>
        <taxon>Pezizomycotina</taxon>
        <taxon>Sordariomycetes</taxon>
        <taxon>Hypocreomycetidae</taxon>
        <taxon>Hypocreales</taxon>
        <taxon>Ophiocordycipitaceae</taxon>
        <taxon>Hirsutella</taxon>
    </lineage>
</organism>
<dbReference type="CDD" id="cd03249">
    <property type="entry name" value="ABC_MTABC3_MDL1_MDL2"/>
    <property type="match status" value="1"/>
</dbReference>
<feature type="domain" description="ABC transporter" evidence="10">
    <location>
        <begin position="371"/>
        <end position="616"/>
    </location>
</feature>
<dbReference type="GO" id="GO:0005524">
    <property type="term" value="F:ATP binding"/>
    <property type="evidence" value="ECO:0007669"/>
    <property type="project" value="UniProtKB-KW"/>
</dbReference>
<comment type="similarity">
    <text evidence="2">Belongs to the ABC transporter superfamily. ABCB family. Multidrug resistance exporter (TC 3.A.1.201) subfamily.</text>
</comment>
<keyword evidence="3" id="KW-0813">Transport</keyword>
<dbReference type="InterPro" id="IPR011527">
    <property type="entry name" value="ABC1_TM_dom"/>
</dbReference>
<evidence type="ECO:0000256" key="9">
    <source>
        <dbReference type="SAM" id="Phobius"/>
    </source>
</evidence>
<evidence type="ECO:0000259" key="10">
    <source>
        <dbReference type="PROSITE" id="PS50893"/>
    </source>
</evidence>
<evidence type="ECO:0000256" key="3">
    <source>
        <dbReference type="ARBA" id="ARBA00022448"/>
    </source>
</evidence>
<evidence type="ECO:0000313" key="13">
    <source>
        <dbReference type="Proteomes" id="UP000054481"/>
    </source>
</evidence>
<dbReference type="CDD" id="cd18577">
    <property type="entry name" value="ABC_6TM_Pgp_ABCB1_D1_like"/>
    <property type="match status" value="1"/>
</dbReference>
<keyword evidence="4 9" id="KW-0812">Transmembrane</keyword>
<dbReference type="EMBL" id="KQ030527">
    <property type="protein sequence ID" value="KJZ74288.1"/>
    <property type="molecule type" value="Genomic_DNA"/>
</dbReference>
<comment type="subcellular location">
    <subcellularLocation>
        <location evidence="1">Membrane</location>
        <topology evidence="1">Multi-pass membrane protein</topology>
    </subcellularLocation>
</comment>
<dbReference type="OrthoDB" id="6500128at2759"/>
<feature type="transmembrane region" description="Helical" evidence="9">
    <location>
        <begin position="814"/>
        <end position="834"/>
    </location>
</feature>
<evidence type="ECO:0000256" key="2">
    <source>
        <dbReference type="ARBA" id="ARBA00007577"/>
    </source>
</evidence>
<feature type="transmembrane region" description="Helical" evidence="9">
    <location>
        <begin position="734"/>
        <end position="761"/>
    </location>
</feature>
<evidence type="ECO:0000259" key="11">
    <source>
        <dbReference type="PROSITE" id="PS50929"/>
    </source>
</evidence>
<dbReference type="InterPro" id="IPR003439">
    <property type="entry name" value="ABC_transporter-like_ATP-bd"/>
</dbReference>
<feature type="transmembrane region" description="Helical" evidence="9">
    <location>
        <begin position="194"/>
        <end position="213"/>
    </location>
</feature>
<protein>
    <recommendedName>
        <fullName evidence="14">Leptomycin B resistance protein pmd1</fullName>
    </recommendedName>
</protein>
<dbReference type="InterPro" id="IPR039421">
    <property type="entry name" value="Type_1_exporter"/>
</dbReference>
<sequence>MSTWTDKRDTLVGSEPPFTEPSETIQSDGTVRVFRYNDTAGWLMNAVALVCIVASGTALPLMDVIFGKFINVFTDFVTGKVSPAEYRTQVAHFSLFFVYLFIAKFVLTYIWTVLVNITAIRTTTRLRVDFVRQTLRQEISFFDTPSSSISSQITTNGNLINSGIAEKLGLMVQAVASFITAFVVAFAVQWKLTLIVMAIVPFNVVVTVVLVAYDSVLETRILEIHGESGSIAEEVFASIRNAHAFWAFPRLVSRFEEVLTRAKRVGDKKSLVYAILFPVEFFCIISGYSLAFWQGMRMYASGEIQNPGTVVTVIFAVLVAAQALTQVAPQTLAISKASAAAKDLFTTIDRQSKTDSLSFEGASLPSFEGNIRFRSVHFAYPSRPNVKVLNGLYLDIPANKTTAIVGPSGSGKSTIFGILERWYPYTVGSVTLDEQDIETLNLQWLRTNVRLVQQEPTLFSGTIFQNVVDGLIGTEMADLDDEEMQRLVVEACKAAYAHDFIQDLPNGYETTIGERGASLSGGQKQRIVIARSIVSNPRVLLLDEATSALDPNAERIVQAALNNVAQGRTMVVIAHRLSTIRDADNIIVMAKGEKIETGTHQELIDQGGVYARLVRAQDLGRGEDGTAILTGGSDEEDNEIKDTEPVDLDKALTHVSTNVGSAGGQNAAPYKGQDCDYGLFHGLYLVLREQKSLWWPLALTLACCLVGGGTYPALSVLFSYTMEAFEKVDVARNNFFALMFFIVALANLAAYFVIGWTANVLAQTVMKCYRREVFDNTLRQDMSFFDQPENSTGSLVARLSSEPTSLQELLSMNMGLITINAFNLLSSAALAIAYGWKLGLTLALGALPLLVGAGYMRIRLEYLFETDTATRFAQSSGVASEAVLGIRTISSLALERVVIERYEKQVQGIATRSIGDLGLKMFFYALSQSISFLAMALGFWYGGQLVSTGEYTSTQFYTVFMAVVYSSEATAMLFQYTTSITKARGAINYIFGLRKHRELVDDDENDGAWEKGAELANLGGTEVECESVEFAYPLRPQHKILRGIDLSAHSGKMVALVGASGCGKSTIIGLLERFYDPTCGAVIFNGQDVRKMSRQKHRRNIALVQQEPVLYQGSIRDNIALGQTRFSAGEDGKSANDEAAIIDACRAANIWDFIVSLPEGLDTPCGNQGLGLSGGQRQRIAIARALLRRPRLLLLDEATSALDSESERVVKQALDRAAAGRTTVAVAHRLSTIRDADLIAVFARGRIVERGTHDELVARRGVYYDMVLSQSLDREAA</sequence>
<dbReference type="SUPFAM" id="SSF90123">
    <property type="entry name" value="ABC transporter transmembrane region"/>
    <property type="match status" value="2"/>
</dbReference>
<dbReference type="FunFam" id="1.20.1560.10:FF:000057">
    <property type="entry name" value="ABC multidrug transporter SitT"/>
    <property type="match status" value="1"/>
</dbReference>
<dbReference type="PROSITE" id="PS50893">
    <property type="entry name" value="ABC_TRANSPORTER_2"/>
    <property type="match status" value="2"/>
</dbReference>
<dbReference type="AlphaFoldDB" id="A0A0F7ZU58"/>
<dbReference type="PROSITE" id="PS00211">
    <property type="entry name" value="ABC_TRANSPORTER_1"/>
    <property type="match status" value="2"/>
</dbReference>
<dbReference type="GO" id="GO:0005743">
    <property type="term" value="C:mitochondrial inner membrane"/>
    <property type="evidence" value="ECO:0007669"/>
    <property type="project" value="TreeGrafter"/>
</dbReference>
<dbReference type="PANTHER" id="PTHR43394:SF1">
    <property type="entry name" value="ATP-BINDING CASSETTE SUB-FAMILY B MEMBER 10, MITOCHONDRIAL"/>
    <property type="match status" value="1"/>
</dbReference>
<feature type="transmembrane region" description="Helical" evidence="9">
    <location>
        <begin position="42"/>
        <end position="70"/>
    </location>
</feature>
<dbReference type="Pfam" id="PF00005">
    <property type="entry name" value="ABC_tran"/>
    <property type="match status" value="2"/>
</dbReference>
<dbReference type="FunFam" id="3.40.50.300:FF:000913">
    <property type="entry name" value="ABC multidrug transporter SitT"/>
    <property type="match status" value="1"/>
</dbReference>
<dbReference type="PANTHER" id="PTHR43394">
    <property type="entry name" value="ATP-DEPENDENT PERMEASE MDL1, MITOCHONDRIAL"/>
    <property type="match status" value="1"/>
</dbReference>
<keyword evidence="8 9" id="KW-0472">Membrane</keyword>
<dbReference type="GO" id="GO:0016887">
    <property type="term" value="F:ATP hydrolysis activity"/>
    <property type="evidence" value="ECO:0007669"/>
    <property type="project" value="InterPro"/>
</dbReference>
<dbReference type="CDD" id="cd18578">
    <property type="entry name" value="ABC_6TM_Pgp_ABCB1_D2_like"/>
    <property type="match status" value="1"/>
</dbReference>
<feature type="transmembrane region" description="Helical" evidence="9">
    <location>
        <begin position="271"/>
        <end position="290"/>
    </location>
</feature>
<dbReference type="Gene3D" id="1.20.1560.10">
    <property type="entry name" value="ABC transporter type 1, transmembrane domain"/>
    <property type="match status" value="1"/>
</dbReference>